<evidence type="ECO:0000313" key="11">
    <source>
        <dbReference type="Proteomes" id="UP000658997"/>
    </source>
</evidence>
<evidence type="ECO:0000313" key="9">
    <source>
        <dbReference type="EMBL" id="SYW82296.1"/>
    </source>
</evidence>
<evidence type="ECO:0000313" key="10">
    <source>
        <dbReference type="Proteomes" id="UP000179920"/>
    </source>
</evidence>
<evidence type="ECO:0000256" key="1">
    <source>
        <dbReference type="ARBA" id="ARBA00004141"/>
    </source>
</evidence>
<dbReference type="GO" id="GO:0005886">
    <property type="term" value="C:plasma membrane"/>
    <property type="evidence" value="ECO:0007669"/>
    <property type="project" value="TreeGrafter"/>
</dbReference>
<keyword evidence="4 7" id="KW-1133">Transmembrane helix</keyword>
<dbReference type="Proteomes" id="UP000658997">
    <property type="component" value="Unassembled WGS sequence"/>
</dbReference>
<dbReference type="Proteomes" id="UP000179920">
    <property type="component" value="Chromosome III"/>
</dbReference>
<feature type="transmembrane region" description="Helical" evidence="7">
    <location>
        <begin position="65"/>
        <end position="85"/>
    </location>
</feature>
<dbReference type="Pfam" id="PF13347">
    <property type="entry name" value="MFS_2"/>
    <property type="match status" value="1"/>
</dbReference>
<dbReference type="GO" id="GO:0008506">
    <property type="term" value="F:sucrose:proton symporter activity"/>
    <property type="evidence" value="ECO:0007669"/>
    <property type="project" value="TreeGrafter"/>
</dbReference>
<reference evidence="8" key="2">
    <citation type="submission" date="2016-04" db="EMBL/GenBank/DDBJ databases">
        <authorList>
            <person name="Evans L.H."/>
            <person name="Alamgir A."/>
            <person name="Owens N."/>
            <person name="Weber N.D."/>
            <person name="Virtaneva K."/>
            <person name="Barbian K."/>
            <person name="Babar A."/>
            <person name="Rosenke K."/>
        </authorList>
    </citation>
    <scope>NUCLEOTIDE SEQUENCE</scope>
    <source>
        <strain evidence="8">UB2112</strain>
    </source>
</reference>
<dbReference type="SUPFAM" id="SSF103473">
    <property type="entry name" value="MFS general substrate transporter"/>
    <property type="match status" value="1"/>
</dbReference>
<evidence type="ECO:0000313" key="8">
    <source>
        <dbReference type="EMBL" id="SAM78002.1"/>
    </source>
</evidence>
<gene>
    <name evidence="9" type="ORF">UBRO2_04418</name>
    <name evidence="8" type="ORF">UBRO_01921</name>
</gene>
<evidence type="ECO:0000256" key="4">
    <source>
        <dbReference type="ARBA" id="ARBA00022989"/>
    </source>
</evidence>
<organism evidence="8 10">
    <name type="scientific">Ustilago bromivora</name>
    <dbReference type="NCBI Taxonomy" id="307758"/>
    <lineage>
        <taxon>Eukaryota</taxon>
        <taxon>Fungi</taxon>
        <taxon>Dikarya</taxon>
        <taxon>Basidiomycota</taxon>
        <taxon>Ustilaginomycotina</taxon>
        <taxon>Ustilaginomycetes</taxon>
        <taxon>Ustilaginales</taxon>
        <taxon>Ustilaginaceae</taxon>
        <taxon>Ustilago</taxon>
    </lineage>
</organism>
<dbReference type="Gene3D" id="1.20.1250.20">
    <property type="entry name" value="MFS general substrate transporter like domains"/>
    <property type="match status" value="1"/>
</dbReference>
<feature type="transmembrane region" description="Helical" evidence="7">
    <location>
        <begin position="180"/>
        <end position="200"/>
    </location>
</feature>
<reference evidence="10" key="1">
    <citation type="submission" date="2016-04" db="EMBL/GenBank/DDBJ databases">
        <authorList>
            <person name="Guldener U."/>
            <person name="Guldener U."/>
        </authorList>
    </citation>
    <scope>NUCLEOTIDE SEQUENCE [LARGE SCALE GENOMIC DNA]</scope>
    <source>
        <strain evidence="10">UB2112</strain>
    </source>
</reference>
<dbReference type="EMBL" id="ULHB01000102">
    <property type="protein sequence ID" value="SYW82296.1"/>
    <property type="molecule type" value="Genomic_DNA"/>
</dbReference>
<feature type="transmembrane region" description="Helical" evidence="7">
    <location>
        <begin position="105"/>
        <end position="126"/>
    </location>
</feature>
<proteinExistence type="predicted"/>
<evidence type="ECO:0000256" key="2">
    <source>
        <dbReference type="ARBA" id="ARBA00022448"/>
    </source>
</evidence>
<evidence type="ECO:0000256" key="3">
    <source>
        <dbReference type="ARBA" id="ARBA00022692"/>
    </source>
</evidence>
<keyword evidence="3 7" id="KW-0812">Transmembrane</keyword>
<feature type="compositionally biased region" description="Polar residues" evidence="6">
    <location>
        <begin position="1"/>
        <end position="12"/>
    </location>
</feature>
<protein>
    <submittedName>
        <fullName evidence="8">Related to general alpha-glucoside permease</fullName>
    </submittedName>
</protein>
<dbReference type="AlphaFoldDB" id="A0A1K0FZZ5"/>
<feature type="transmembrane region" description="Helical" evidence="7">
    <location>
        <begin position="212"/>
        <end position="235"/>
    </location>
</feature>
<feature type="transmembrane region" description="Helical" evidence="7">
    <location>
        <begin position="637"/>
        <end position="657"/>
    </location>
</feature>
<comment type="subcellular location">
    <subcellularLocation>
        <location evidence="1">Membrane</location>
        <topology evidence="1">Multi-pass membrane protein</topology>
    </subcellularLocation>
</comment>
<feature type="transmembrane region" description="Helical" evidence="7">
    <location>
        <begin position="412"/>
        <end position="437"/>
    </location>
</feature>
<accession>A0A1K0FZZ5</accession>
<feature type="region of interest" description="Disordered" evidence="6">
    <location>
        <begin position="1"/>
        <end position="22"/>
    </location>
</feature>
<dbReference type="PANTHER" id="PTHR19432:SF91">
    <property type="entry name" value="GENERAL ALPHA-GLUCOSIDE PERMEASE"/>
    <property type="match status" value="1"/>
</dbReference>
<dbReference type="OrthoDB" id="28755at2759"/>
<feature type="region of interest" description="Disordered" evidence="6">
    <location>
        <begin position="485"/>
        <end position="566"/>
    </location>
</feature>
<evidence type="ECO:0000256" key="6">
    <source>
        <dbReference type="SAM" id="MobiDB-lite"/>
    </source>
</evidence>
<keyword evidence="11" id="KW-1185">Reference proteome</keyword>
<evidence type="ECO:0000256" key="5">
    <source>
        <dbReference type="ARBA" id="ARBA00023136"/>
    </source>
</evidence>
<feature type="transmembrane region" description="Helical" evidence="7">
    <location>
        <begin position="138"/>
        <end position="160"/>
    </location>
</feature>
<sequence length="667" mass="72008">MVGVSATTSRATSPGHRLIGEPRIHAPPPLQLPLLTLGVLGAQTVWSIDMAFAPPYLLDLGLSKSAMAAVFMAGPLSGLIVQPLIGNLADNSTSKYGRRRPFLAVSTGICALSILLLGFASELAGWFATTDTKAHRHLAIMIGVLSVYLMDFSVNAVTALDRALMIDVAATEDQAEANAWAARLSGVGSVLSFLIGNLELPSIFPRFLGTSQIQIVSVLVCIILVVTHALVVLGVDEQVLVAVRSATSRASKKAQGSGLSAVFADLSRQACILPQPILEIFKIQFFAQIGWFPILFYSTVWVGEIYKADARLNGSKQSDHELFEKATRAGSHAFFWHAVLSLITSILLPLVVPNPVHEIHGHPAWFANSQIVDKLRSLRDRCPELPFWWICGHLIFFISMMGTYFAGLTQSVFLAIWIVSAVGICFSLQNWVPFVLLSILIQTQQAKQVVDSTHAASSAPSRRTCRIGDDCQQSDEMTMALLGDSLRDDENNGRPLSRTSSYDSAPISNNRSRPQSRIDGDPDSDDEDQLNGTLSFGAPSLQEERSRRSSNYDADDDVERADDGLEGHDDAGAITLQAGSVLGLHNVAVVIPQFLVTALSSLIFAIMEPSSNDDQKTPSQDGSARQVEASNGDALGLIFRLGGCCALVAGILAVRLVRRHGHDLRGY</sequence>
<name>A0A1K0FZZ5_9BASI</name>
<keyword evidence="5 7" id="KW-0472">Membrane</keyword>
<dbReference type="InterPro" id="IPR036259">
    <property type="entry name" value="MFS_trans_sf"/>
</dbReference>
<feature type="transmembrane region" description="Helical" evidence="7">
    <location>
        <begin position="334"/>
        <end position="352"/>
    </location>
</feature>
<dbReference type="PANTHER" id="PTHR19432">
    <property type="entry name" value="SUGAR TRANSPORTER"/>
    <property type="match status" value="1"/>
</dbReference>
<feature type="transmembrane region" description="Helical" evidence="7">
    <location>
        <begin position="385"/>
        <end position="406"/>
    </location>
</feature>
<evidence type="ECO:0000256" key="7">
    <source>
        <dbReference type="SAM" id="Phobius"/>
    </source>
</evidence>
<reference evidence="9" key="3">
    <citation type="submission" date="2018-08" db="EMBL/GenBank/DDBJ databases">
        <authorList>
            <person name="Guldener U."/>
        </authorList>
    </citation>
    <scope>NUCLEOTIDE SEQUENCE</scope>
    <source>
        <strain evidence="9">UB2</strain>
    </source>
</reference>
<dbReference type="EMBL" id="LT558119">
    <property type="protein sequence ID" value="SAM78002.1"/>
    <property type="molecule type" value="Genomic_DNA"/>
</dbReference>
<feature type="transmembrane region" description="Helical" evidence="7">
    <location>
        <begin position="587"/>
        <end position="607"/>
    </location>
</feature>
<feature type="compositionally biased region" description="Polar residues" evidence="6">
    <location>
        <begin position="497"/>
        <end position="515"/>
    </location>
</feature>
<keyword evidence="2" id="KW-0813">Transport</keyword>